<feature type="domain" description="PUM-HD" evidence="5">
    <location>
        <begin position="401"/>
        <end position="756"/>
    </location>
</feature>
<name>L0PFS4_PNEJI</name>
<evidence type="ECO:0000256" key="3">
    <source>
        <dbReference type="SAM" id="Coils"/>
    </source>
</evidence>
<gene>
    <name evidence="6" type="ORF">PNEJI1_000054</name>
</gene>
<dbReference type="AlphaFoldDB" id="L0PFS4"/>
<evidence type="ECO:0000259" key="5">
    <source>
        <dbReference type="PROSITE" id="PS50303"/>
    </source>
</evidence>
<feature type="compositionally biased region" description="Low complexity" evidence="4">
    <location>
        <begin position="116"/>
        <end position="125"/>
    </location>
</feature>
<dbReference type="SUPFAM" id="SSF48371">
    <property type="entry name" value="ARM repeat"/>
    <property type="match status" value="1"/>
</dbReference>
<evidence type="ECO:0000313" key="7">
    <source>
        <dbReference type="Proteomes" id="UP000010422"/>
    </source>
</evidence>
<feature type="coiled-coil region" evidence="3">
    <location>
        <begin position="148"/>
        <end position="175"/>
    </location>
</feature>
<keyword evidence="3" id="KW-0175">Coiled coil</keyword>
<proteinExistence type="predicted"/>
<feature type="compositionally biased region" description="Basic and acidic residues" evidence="4">
    <location>
        <begin position="49"/>
        <end position="59"/>
    </location>
</feature>
<accession>L0PFS4</accession>
<evidence type="ECO:0000256" key="2">
    <source>
        <dbReference type="PROSITE-ProRule" id="PRU00317"/>
    </source>
</evidence>
<evidence type="ECO:0000256" key="1">
    <source>
        <dbReference type="ARBA" id="ARBA00022737"/>
    </source>
</evidence>
<dbReference type="Proteomes" id="UP000010422">
    <property type="component" value="Unassembled WGS sequence"/>
</dbReference>
<dbReference type="Pfam" id="PF00806">
    <property type="entry name" value="PUF"/>
    <property type="match status" value="8"/>
</dbReference>
<dbReference type="Gene3D" id="1.25.10.10">
    <property type="entry name" value="Leucine-rich Repeat Variant"/>
    <property type="match status" value="1"/>
</dbReference>
<dbReference type="InterPro" id="IPR033712">
    <property type="entry name" value="Pumilio_RNA-bd"/>
</dbReference>
<dbReference type="PANTHER" id="PTHR12537">
    <property type="entry name" value="RNA BINDING PROTEIN PUMILIO-RELATED"/>
    <property type="match status" value="1"/>
</dbReference>
<feature type="repeat" description="Pumilio" evidence="2">
    <location>
        <begin position="463"/>
        <end position="498"/>
    </location>
</feature>
<feature type="repeat" description="Pumilio" evidence="2">
    <location>
        <begin position="695"/>
        <end position="730"/>
    </location>
</feature>
<reference evidence="6 7" key="1">
    <citation type="journal article" date="2012" name="MBio">
        <title>De novo assembly of the Pneumocystis jirovecii genome from a single bronchoalveolar lavage fluid specimen from a patient.</title>
        <authorList>
            <person name="Cisse O.H."/>
            <person name="Pagni M."/>
            <person name="Hauser P.M."/>
        </authorList>
    </citation>
    <scope>NUCLEOTIDE SEQUENCE [LARGE SCALE GENOMIC DNA]</scope>
    <source>
        <strain evidence="6 7">SE8</strain>
    </source>
</reference>
<dbReference type="CDD" id="cd07920">
    <property type="entry name" value="Pumilio"/>
    <property type="match status" value="1"/>
</dbReference>
<dbReference type="InterPro" id="IPR016024">
    <property type="entry name" value="ARM-type_fold"/>
</dbReference>
<dbReference type="InParanoid" id="L0PFS4"/>
<evidence type="ECO:0000256" key="4">
    <source>
        <dbReference type="SAM" id="MobiDB-lite"/>
    </source>
</evidence>
<sequence>MKTFVEADNMREKQEDMLTGGIMSGQSGWRAKKAELMNEAEPNTNTPPMKEKTCGDSLSDEERITQQLREIKLKMEHPSQEADQTKKNVLSKDKDITLKLVHMGNSNPSIHDHTRSISTSTDTSSMISPLTPVEFASSYVAFAESAEIARLKAELKASQRQVQHLEGEVAQSRIAAHTINQAINLANSDDNQHKLDSSQFNDFSRYSQTTSPQMGSCWSASYGDDSVVDFESEENLGSVFPRRNNSSTWNFIPRSNSPLKNTTTISSNEIQTTTRSSPISVQNSSEIGLIRPWKMHRASTSISGPPVSSGFNHFTLAGRRASTDSGYASFSSFGSLSNQPPSPAMSAVSTGSSSGIPRLPMTVPSTFNPLQISNDHQGNILPGNVPINQHIWNSNASISQSTPGCIQSQEPINYRRLLDRNAAYNWQIIVDRIVYYNDQQASIFLQQKLKLAPAEQKYAIIDAIVAQAYPLMLNRFGNFLVQRCFEHGTQEHIDGIASAIRGNVLTLSMDAFGCHVVQKAFDNVAEDVKATMVSELLRRIPETVTHRYACHVWQKLFEIRWEGSPPAIMKYVNAALEGMWHDVALGETGSLVVQNIFENCLEEDKVENIRPCIEEVLSKIDIISRGQWGNWVIQHMVEYGSPADKERALSHILENAVAYSVDQFASKVVEKAIKAGGPDILNQYLARVTEGRPDRPRIPLIDIASDQYGNYLIQHILQHASPAHRDQVSAQIRKHMVSLRGSKYGQKVAFQVERWRSHHHHSSYHGTYNSY</sequence>
<dbReference type="VEuPathDB" id="FungiDB:PNEJI1_000054"/>
<evidence type="ECO:0000313" key="6">
    <source>
        <dbReference type="EMBL" id="CCJ31251.1"/>
    </source>
</evidence>
<dbReference type="EMBL" id="CAKM01000281">
    <property type="protein sequence ID" value="CCJ31251.1"/>
    <property type="molecule type" value="Genomic_DNA"/>
</dbReference>
<protein>
    <recommendedName>
        <fullName evidence="5">PUM-HD domain-containing protein</fullName>
    </recommendedName>
</protein>
<feature type="repeat" description="Pumilio" evidence="2">
    <location>
        <begin position="615"/>
        <end position="650"/>
    </location>
</feature>
<dbReference type="InterPro" id="IPR011989">
    <property type="entry name" value="ARM-like"/>
</dbReference>
<dbReference type="PROSITE" id="PS50302">
    <property type="entry name" value="PUM"/>
    <property type="match status" value="4"/>
</dbReference>
<keyword evidence="1" id="KW-0677">Repeat</keyword>
<dbReference type="InterPro" id="IPR033133">
    <property type="entry name" value="PUM-HD"/>
</dbReference>
<dbReference type="STRING" id="1209962.L0PFS4"/>
<dbReference type="SMART" id="SM00025">
    <property type="entry name" value="Pumilio"/>
    <property type="match status" value="7"/>
</dbReference>
<dbReference type="PANTHER" id="PTHR12537:SF48">
    <property type="entry name" value="MEIOTIC COILED-COIL PROTEIN 2"/>
    <property type="match status" value="1"/>
</dbReference>
<dbReference type="FunCoup" id="L0PFS4">
    <property type="interactions" value="163"/>
</dbReference>
<feature type="region of interest" description="Disordered" evidence="4">
    <location>
        <begin position="40"/>
        <end position="59"/>
    </location>
</feature>
<feature type="region of interest" description="Disordered" evidence="4">
    <location>
        <begin position="103"/>
        <end position="125"/>
    </location>
</feature>
<comment type="caution">
    <text evidence="6">The sequence shown here is derived from an EMBL/GenBank/DDBJ whole genome shotgun (WGS) entry which is preliminary data.</text>
</comment>
<dbReference type="PROSITE" id="PS50303">
    <property type="entry name" value="PUM_HD"/>
    <property type="match status" value="1"/>
</dbReference>
<dbReference type="InterPro" id="IPR001313">
    <property type="entry name" value="Pumilio_RNA-bd_rpt"/>
</dbReference>
<dbReference type="GO" id="GO:0005737">
    <property type="term" value="C:cytoplasm"/>
    <property type="evidence" value="ECO:0007669"/>
    <property type="project" value="TreeGrafter"/>
</dbReference>
<dbReference type="GO" id="GO:0003730">
    <property type="term" value="F:mRNA 3'-UTR binding"/>
    <property type="evidence" value="ECO:0007669"/>
    <property type="project" value="TreeGrafter"/>
</dbReference>
<organism evidence="7">
    <name type="scientific">Pneumocystis jirovecii</name>
    <name type="common">Human pneumocystis pneumonia agent</name>
    <dbReference type="NCBI Taxonomy" id="42068"/>
    <lineage>
        <taxon>Eukaryota</taxon>
        <taxon>Fungi</taxon>
        <taxon>Dikarya</taxon>
        <taxon>Ascomycota</taxon>
        <taxon>Taphrinomycotina</taxon>
        <taxon>Pneumocystomycetes</taxon>
        <taxon>Pneumocystaceae</taxon>
        <taxon>Pneumocystis</taxon>
    </lineage>
</organism>
<dbReference type="GO" id="GO:0010608">
    <property type="term" value="P:post-transcriptional regulation of gene expression"/>
    <property type="evidence" value="ECO:0007669"/>
    <property type="project" value="TreeGrafter"/>
</dbReference>
<feature type="repeat" description="Pumilio" evidence="2">
    <location>
        <begin position="499"/>
        <end position="534"/>
    </location>
</feature>